<comment type="caution">
    <text evidence="6">The sequence shown here is derived from an EMBL/GenBank/DDBJ whole genome shotgun (WGS) entry which is preliminary data.</text>
</comment>
<dbReference type="EMBL" id="LSYS01003057">
    <property type="protein sequence ID" value="OPJ84420.1"/>
    <property type="molecule type" value="Genomic_DNA"/>
</dbReference>
<dbReference type="STRING" id="372326.A0A1V4KIW6"/>
<evidence type="ECO:0000256" key="1">
    <source>
        <dbReference type="ARBA" id="ARBA00004613"/>
    </source>
</evidence>
<keyword evidence="5" id="KW-0732">Signal</keyword>
<dbReference type="GO" id="GO:0005576">
    <property type="term" value="C:extracellular region"/>
    <property type="evidence" value="ECO:0007669"/>
    <property type="project" value="UniProtKB-SubCell"/>
</dbReference>
<dbReference type="Pfam" id="PF05825">
    <property type="entry name" value="PSP94"/>
    <property type="match status" value="1"/>
</dbReference>
<comment type="similarity">
    <text evidence="2">Belongs to the beta-microseminoprotein family.</text>
</comment>
<dbReference type="AlphaFoldDB" id="A0A1V4KIW6"/>
<protein>
    <submittedName>
        <fullName evidence="6">Beta-microseminoprotein A1-like</fullName>
    </submittedName>
</protein>
<evidence type="ECO:0000313" key="7">
    <source>
        <dbReference type="Proteomes" id="UP000190648"/>
    </source>
</evidence>
<organism evidence="6 7">
    <name type="scientific">Patagioenas fasciata monilis</name>
    <dbReference type="NCBI Taxonomy" id="372326"/>
    <lineage>
        <taxon>Eukaryota</taxon>
        <taxon>Metazoa</taxon>
        <taxon>Chordata</taxon>
        <taxon>Craniata</taxon>
        <taxon>Vertebrata</taxon>
        <taxon>Euteleostomi</taxon>
        <taxon>Archelosauria</taxon>
        <taxon>Archosauria</taxon>
        <taxon>Dinosauria</taxon>
        <taxon>Saurischia</taxon>
        <taxon>Theropoda</taxon>
        <taxon>Coelurosauria</taxon>
        <taxon>Aves</taxon>
        <taxon>Neognathae</taxon>
        <taxon>Neoaves</taxon>
        <taxon>Columbimorphae</taxon>
        <taxon>Columbiformes</taxon>
        <taxon>Columbidae</taxon>
        <taxon>Patagioenas</taxon>
    </lineage>
</organism>
<keyword evidence="3" id="KW-0964">Secreted</keyword>
<dbReference type="Proteomes" id="UP000190648">
    <property type="component" value="Unassembled WGS sequence"/>
</dbReference>
<dbReference type="Gene3D" id="2.20.25.590">
    <property type="match status" value="1"/>
</dbReference>
<accession>A0A1V4KIW6</accession>
<comment type="subcellular location">
    <subcellularLocation>
        <location evidence="1">Secreted</location>
    </subcellularLocation>
</comment>
<name>A0A1V4KIW6_PATFA</name>
<evidence type="ECO:0000256" key="4">
    <source>
        <dbReference type="ARBA" id="ARBA00023157"/>
    </source>
</evidence>
<dbReference type="Gene3D" id="2.10.70.10">
    <property type="entry name" value="Complement Module, domain 1"/>
    <property type="match status" value="1"/>
</dbReference>
<evidence type="ECO:0000256" key="2">
    <source>
        <dbReference type="ARBA" id="ARBA00010352"/>
    </source>
</evidence>
<dbReference type="PANTHER" id="PTHR10500:SF7">
    <property type="entry name" value="BETA-MICROSEMINOPROTEIN"/>
    <property type="match status" value="1"/>
</dbReference>
<reference evidence="6 7" key="1">
    <citation type="submission" date="2016-02" db="EMBL/GenBank/DDBJ databases">
        <title>Band-tailed pigeon sequencing and assembly.</title>
        <authorList>
            <person name="Soares A.E."/>
            <person name="Novak B.J."/>
            <person name="Rice E.S."/>
            <person name="O'Connell B."/>
            <person name="Chang D."/>
            <person name="Weber S."/>
            <person name="Shapiro B."/>
        </authorList>
    </citation>
    <scope>NUCLEOTIDE SEQUENCE [LARGE SCALE GENOMIC DNA]</scope>
    <source>
        <strain evidence="6">BTP2013</strain>
        <tissue evidence="6">Blood</tissue>
    </source>
</reference>
<gene>
    <name evidence="6" type="ORF">AV530_015840</name>
</gene>
<dbReference type="InterPro" id="IPR008735">
    <property type="entry name" value="PSP94"/>
</dbReference>
<dbReference type="PANTHER" id="PTHR10500">
    <property type="entry name" value="BETA-MICROSEMINOPROTEIN"/>
    <property type="match status" value="1"/>
</dbReference>
<evidence type="ECO:0000256" key="3">
    <source>
        <dbReference type="ARBA" id="ARBA00022525"/>
    </source>
</evidence>
<feature type="chain" id="PRO_5012731384" evidence="5">
    <location>
        <begin position="21"/>
        <end position="144"/>
    </location>
</feature>
<feature type="signal peptide" evidence="5">
    <location>
        <begin position="1"/>
        <end position="20"/>
    </location>
</feature>
<keyword evidence="4" id="KW-1015">Disulfide bond</keyword>
<evidence type="ECO:0000256" key="5">
    <source>
        <dbReference type="SAM" id="SignalP"/>
    </source>
</evidence>
<evidence type="ECO:0000313" key="6">
    <source>
        <dbReference type="EMBL" id="OPJ84420.1"/>
    </source>
</evidence>
<keyword evidence="7" id="KW-1185">Reference proteome</keyword>
<dbReference type="OrthoDB" id="6076852at2759"/>
<proteinExistence type="inferred from homology"/>
<sequence length="144" mass="16207">MKTILACLLVLAISVTLSNAVCFYEPLNPGISRGELTGCLDSNGELHEFDTHWTNTDCYYCSCTSSGINCCSTFVRPVGYDEEKCVSIFNKETCTYKVVEKEDHSKECPVYAAKCAAIAVIFSISNRYTQIFYEQTEERKNFLD</sequence>